<dbReference type="AlphaFoldDB" id="A0AAU7B0G1"/>
<dbReference type="InterPro" id="IPR020845">
    <property type="entry name" value="AMP-binding_CS"/>
</dbReference>
<name>A0AAU7B0G1_9ACTN</name>
<dbReference type="EC" id="6.2.1.3" evidence="5"/>
<dbReference type="Pfam" id="PF00501">
    <property type="entry name" value="AMP-binding"/>
    <property type="match status" value="1"/>
</dbReference>
<dbReference type="Pfam" id="PF13193">
    <property type="entry name" value="AMP-binding_C"/>
    <property type="match status" value="1"/>
</dbReference>
<feature type="domain" description="AMP-binding enzyme C-terminal" evidence="4">
    <location>
        <begin position="424"/>
        <end position="499"/>
    </location>
</feature>
<evidence type="ECO:0000259" key="3">
    <source>
        <dbReference type="Pfam" id="PF00501"/>
    </source>
</evidence>
<dbReference type="PANTHER" id="PTHR43767">
    <property type="entry name" value="LONG-CHAIN-FATTY-ACID--COA LIGASE"/>
    <property type="match status" value="1"/>
</dbReference>
<dbReference type="KEGG" id="parq:DSM112329_04261"/>
<dbReference type="InterPro" id="IPR000873">
    <property type="entry name" value="AMP-dep_synth/lig_dom"/>
</dbReference>
<sequence length="516" mass="55363">MRVGDFLTLAERQYGDRAAVVYEGASLTYAELQHRSRALAQGLLELADPGDRVAILANNCPEYVEAVFGVPTARQMLTFVNPRLAASEILHVLEHSGARVVIVEPPLLGLVSEIRERLPALEHVVVLGGVAPERTVAYETVVAAGEQATADVSGASSDEVAWLIYTSGTTGRPKGAMLTHQNLFASVANTLMSVQPERHATHLMPFPMAHVTAHLCLAWAAKGITLVLQPSFDPESFVRAIEEYGAAGSPIAPVMLSLILQRPELERYDVSSMRKLFYGSSAIAPDLLRRSMARFANADFYQSFGMTELAGTAGWLDPEQHRLGAGGQPGLLSAIGRPAPLAAFRVVDDDLHDVAPGAVGELAIRGDQVTAGYWRDDAATQAAIVDGWLRTGDLATVDADGIYAIVDRKKDMILTGGENVYSREVEDALADLPGLAEVAVIGLPDPVWGENVCAVIVPLRDATITAEGVIAHCRSRLASYKKPKSVHVVPALPRNATGKVLKHRLRQDLSSADRLS</sequence>
<dbReference type="InterPro" id="IPR045851">
    <property type="entry name" value="AMP-bd_C_sf"/>
</dbReference>
<dbReference type="PROSITE" id="PS00455">
    <property type="entry name" value="AMP_BINDING"/>
    <property type="match status" value="1"/>
</dbReference>
<protein>
    <submittedName>
        <fullName evidence="5">Long-chain-fatty-acid--CoA ligase</fullName>
        <ecNumber evidence="5">6.2.1.3</ecNumber>
    </submittedName>
</protein>
<dbReference type="GO" id="GO:0004467">
    <property type="term" value="F:long-chain fatty acid-CoA ligase activity"/>
    <property type="evidence" value="ECO:0007669"/>
    <property type="project" value="UniProtKB-EC"/>
</dbReference>
<dbReference type="RefSeq" id="WP_354698575.1">
    <property type="nucleotide sequence ID" value="NZ_CP114014.1"/>
</dbReference>
<dbReference type="EMBL" id="CP114014">
    <property type="protein sequence ID" value="XAY07380.1"/>
    <property type="molecule type" value="Genomic_DNA"/>
</dbReference>
<dbReference type="FunFam" id="3.30.300.30:FF:000008">
    <property type="entry name" value="2,3-dihydroxybenzoate-AMP ligase"/>
    <property type="match status" value="1"/>
</dbReference>
<dbReference type="InterPro" id="IPR025110">
    <property type="entry name" value="AMP-bd_C"/>
</dbReference>
<evidence type="ECO:0000256" key="2">
    <source>
        <dbReference type="ARBA" id="ARBA00022598"/>
    </source>
</evidence>
<keyword evidence="2 5" id="KW-0436">Ligase</keyword>
<dbReference type="InterPro" id="IPR042099">
    <property type="entry name" value="ANL_N_sf"/>
</dbReference>
<gene>
    <name evidence="5" type="primary">lcfB_9</name>
    <name evidence="5" type="ORF">DSM112329_04261</name>
</gene>
<dbReference type="SUPFAM" id="SSF56801">
    <property type="entry name" value="Acetyl-CoA synthetase-like"/>
    <property type="match status" value="1"/>
</dbReference>
<feature type="domain" description="AMP-dependent synthetase/ligase" evidence="3">
    <location>
        <begin position="12"/>
        <end position="374"/>
    </location>
</feature>
<evidence type="ECO:0000256" key="1">
    <source>
        <dbReference type="ARBA" id="ARBA00006432"/>
    </source>
</evidence>
<organism evidence="5">
    <name type="scientific">Paraconexibacter sp. AEG42_29</name>
    <dbReference type="NCBI Taxonomy" id="2997339"/>
    <lineage>
        <taxon>Bacteria</taxon>
        <taxon>Bacillati</taxon>
        <taxon>Actinomycetota</taxon>
        <taxon>Thermoleophilia</taxon>
        <taxon>Solirubrobacterales</taxon>
        <taxon>Paraconexibacteraceae</taxon>
        <taxon>Paraconexibacter</taxon>
    </lineage>
</organism>
<evidence type="ECO:0000259" key="4">
    <source>
        <dbReference type="Pfam" id="PF13193"/>
    </source>
</evidence>
<dbReference type="InterPro" id="IPR050237">
    <property type="entry name" value="ATP-dep_AMP-bd_enzyme"/>
</dbReference>
<reference evidence="5" key="1">
    <citation type="submission" date="2022-12" db="EMBL/GenBank/DDBJ databases">
        <title>Paraconexibacter alkalitolerans sp. nov. and Baekduia alba sp. nov., isolated from soil and emended description of the genera Paraconexibacter (Chun et al., 2020) and Baekduia (An et al., 2020).</title>
        <authorList>
            <person name="Vieira S."/>
            <person name="Huber K.J."/>
            <person name="Geppert A."/>
            <person name="Wolf J."/>
            <person name="Neumann-Schaal M."/>
            <person name="Muesken M."/>
            <person name="Overmann J."/>
        </authorList>
    </citation>
    <scope>NUCLEOTIDE SEQUENCE</scope>
    <source>
        <strain evidence="5">AEG42_29</strain>
    </source>
</reference>
<comment type="similarity">
    <text evidence="1">Belongs to the ATP-dependent AMP-binding enzyme family.</text>
</comment>
<accession>A0AAU7B0G1</accession>
<dbReference type="PANTHER" id="PTHR43767:SF1">
    <property type="entry name" value="NONRIBOSOMAL PEPTIDE SYNTHASE PES1 (EUROFUNG)-RELATED"/>
    <property type="match status" value="1"/>
</dbReference>
<proteinExistence type="inferred from homology"/>
<dbReference type="Gene3D" id="3.30.300.30">
    <property type="match status" value="1"/>
</dbReference>
<dbReference type="Gene3D" id="3.40.50.12780">
    <property type="entry name" value="N-terminal domain of ligase-like"/>
    <property type="match status" value="1"/>
</dbReference>
<evidence type="ECO:0000313" key="5">
    <source>
        <dbReference type="EMBL" id="XAY07380.1"/>
    </source>
</evidence>